<dbReference type="Pfam" id="PF02789">
    <property type="entry name" value="Peptidase_M17_N"/>
    <property type="match status" value="1"/>
</dbReference>
<evidence type="ECO:0000256" key="17">
    <source>
        <dbReference type="ARBA" id="ARBA00045966"/>
    </source>
</evidence>
<keyword evidence="8" id="KW-0645">Protease</keyword>
<evidence type="ECO:0000256" key="9">
    <source>
        <dbReference type="ARBA" id="ARBA00022801"/>
    </source>
</evidence>
<keyword evidence="9" id="KW-0378">Hydrolase</keyword>
<comment type="similarity">
    <text evidence="3">Belongs to the peptidase M17 family.</text>
</comment>
<evidence type="ECO:0000256" key="5">
    <source>
        <dbReference type="ARBA" id="ARBA00012568"/>
    </source>
</evidence>
<dbReference type="Gene3D" id="3.40.630.10">
    <property type="entry name" value="Zn peptidases"/>
    <property type="match status" value="1"/>
</dbReference>
<dbReference type="InterPro" id="IPR008283">
    <property type="entry name" value="Peptidase_M17_N"/>
</dbReference>
<comment type="caution">
    <text evidence="21">The sequence shown here is derived from an EMBL/GenBank/DDBJ whole genome shotgun (WGS) entry which is preliminary data.</text>
</comment>
<evidence type="ECO:0000256" key="3">
    <source>
        <dbReference type="ARBA" id="ARBA00009528"/>
    </source>
</evidence>
<dbReference type="EC" id="3.4.11.1" evidence="4"/>
<evidence type="ECO:0000256" key="15">
    <source>
        <dbReference type="ARBA" id="ARBA00031564"/>
    </source>
</evidence>
<dbReference type="Proteomes" id="UP001642483">
    <property type="component" value="Unassembled WGS sequence"/>
</dbReference>
<evidence type="ECO:0000256" key="7">
    <source>
        <dbReference type="ARBA" id="ARBA00022438"/>
    </source>
</evidence>
<dbReference type="SUPFAM" id="SSF52949">
    <property type="entry name" value="Macro domain-like"/>
    <property type="match status" value="1"/>
</dbReference>
<dbReference type="InterPro" id="IPR023042">
    <property type="entry name" value="Peptidase_M17_leu_NH2_pept"/>
</dbReference>
<evidence type="ECO:0000256" key="14">
    <source>
        <dbReference type="ARBA" id="ARBA00030997"/>
    </source>
</evidence>
<dbReference type="PANTHER" id="PTHR11963:SF23">
    <property type="entry name" value="CYTOSOL AMINOPEPTIDASE"/>
    <property type="match status" value="1"/>
</dbReference>
<evidence type="ECO:0000256" key="2">
    <source>
        <dbReference type="ARBA" id="ARBA00001585"/>
    </source>
</evidence>
<evidence type="ECO:0000313" key="22">
    <source>
        <dbReference type="Proteomes" id="UP001642483"/>
    </source>
</evidence>
<dbReference type="PANTHER" id="PTHR11963">
    <property type="entry name" value="LEUCINE AMINOPEPTIDASE-RELATED"/>
    <property type="match status" value="1"/>
</dbReference>
<reference evidence="21 22" key="1">
    <citation type="submission" date="2024-02" db="EMBL/GenBank/DDBJ databases">
        <authorList>
            <person name="Daric V."/>
            <person name="Darras S."/>
        </authorList>
    </citation>
    <scope>NUCLEOTIDE SEQUENCE [LARGE SCALE GENOMIC DNA]</scope>
</reference>
<comment type="function">
    <text evidence="17">Cytosolic metallopeptidase that catalyzes the removal of unsubstituted N-terminal hydrophobic amino acids from various peptides. The presence of Zn(2+) ions is essential for the peptidase activity, and the association with other cofactors can modulate the substrate spectificity of the enzyme. For instance, in the presence of Mn(2+), it displays a specific Cys-Gly hydrolyzing activity of Cys-Gly-S-conjugates. Involved in the metabolism of glutathione and in the degradation of glutathione S-conjugates, which may play a role in the control of the cell redox status.</text>
</comment>
<dbReference type="EMBL" id="CAWYQH010000108">
    <property type="protein sequence ID" value="CAK8688572.1"/>
    <property type="molecule type" value="Genomic_DNA"/>
</dbReference>
<evidence type="ECO:0000256" key="4">
    <source>
        <dbReference type="ARBA" id="ARBA00012565"/>
    </source>
</evidence>
<accession>A0ABP0GB91</accession>
<dbReference type="InterPro" id="IPR011356">
    <property type="entry name" value="Leucine_aapep/pepB"/>
</dbReference>
<dbReference type="InterPro" id="IPR043472">
    <property type="entry name" value="Macro_dom-like"/>
</dbReference>
<comment type="catalytic activity">
    <reaction evidence="1">
        <text>Release of an N-terminal amino acid, Xaa-|-Yaa-, in which Xaa is preferably Leu, but may be other amino acids including Pro although not Arg or Lys, and Yaa may be Pro. Amino acid amides and methyl esters are also readily hydrolyzed, but rates on arylamides are exceedingly low.</text>
        <dbReference type="EC" id="3.4.11.1"/>
    </reaction>
</comment>
<comment type="catalytic activity">
    <reaction evidence="2">
        <text>Release of N-terminal proline from a peptide.</text>
        <dbReference type="EC" id="3.4.11.5"/>
    </reaction>
</comment>
<dbReference type="InterPro" id="IPR000819">
    <property type="entry name" value="Peptidase_M17_C"/>
</dbReference>
<protein>
    <recommendedName>
        <fullName evidence="6">Cytosol aminopeptidase</fullName>
        <ecNumber evidence="4">3.4.11.1</ecNumber>
        <ecNumber evidence="5">3.4.11.5</ecNumber>
        <ecNumber evidence="11">3.4.13.23</ecNumber>
    </recommendedName>
    <alternativeName>
        <fullName evidence="14">Cysteinylglycine-S-conjugate dipeptidase</fullName>
    </alternativeName>
    <alternativeName>
        <fullName evidence="15">Leucine aminopeptidase 3</fullName>
    </alternativeName>
    <alternativeName>
        <fullName evidence="16">Leucyl aminopeptidase</fullName>
    </alternativeName>
    <alternativeName>
        <fullName evidence="13">Proline aminopeptidase</fullName>
    </alternativeName>
    <alternativeName>
        <fullName evidence="12">Prolyl aminopeptidase</fullName>
    </alternativeName>
</protein>
<dbReference type="CDD" id="cd00433">
    <property type="entry name" value="Peptidase_M17"/>
    <property type="match status" value="1"/>
</dbReference>
<keyword evidence="22" id="KW-1185">Reference proteome</keyword>
<comment type="catalytic activity">
    <reaction evidence="19">
        <text>L-cysteinylglycine + H2O = L-cysteine + glycine</text>
        <dbReference type="Rhea" id="RHEA:28783"/>
        <dbReference type="ChEBI" id="CHEBI:15377"/>
        <dbReference type="ChEBI" id="CHEBI:35235"/>
        <dbReference type="ChEBI" id="CHEBI:57305"/>
        <dbReference type="ChEBI" id="CHEBI:61694"/>
    </reaction>
    <physiologicalReaction direction="left-to-right" evidence="19">
        <dbReference type="Rhea" id="RHEA:28784"/>
    </physiologicalReaction>
</comment>
<dbReference type="HAMAP" id="MF_00181">
    <property type="entry name" value="Cytosol_peptidase_M17"/>
    <property type="match status" value="1"/>
</dbReference>
<sequence>MALNFGRTAFKTLRFSRNGKKIYPFKSYSSSTAKKALVVGLYVTDKTDGDSDPKAVTNEGTAGFKLFDEKWNGKLSELMKQIPPLKTGQAKTFLGFPAEFSSVTVVGLGSANPTNPNPLECFDEEKEKARIAFSAGIKNLKDSGCVEVEVDVSCEAHAAAEGSFLSSWSYKDSDKKKFPSLIKSTDVGSDQVAKDEWAKGKIYAECQNWARYLMDSPANLMTPRIFAENVSETILNSNTMGSVSVKVQDKEWIEKQKMGAFLSVAKGSDEPPKFVEIHYCSQQNSEEDRPLVLVGKGVTFDSGGISIKPSQGMEEMRADMGGAATMASALLGAARLNLPGRVIALIPLCENMPSGKATNPGDVVTARNGTTIQVDNTDAEGRLLLADALSYAQDQYKPLAILNTATLTGAIAVALGPAATGVFANNDSIWDQLHKASVYTGDRVWRMPLFDLYMNQIKPTHLADINNVGKGGRYGGACTAAAFLRHFVKKDTPWAHLDIASVMSSNGTDVSYLSAGMSGRPTRTLIEFIRNFKGNF</sequence>
<comment type="catalytic activity">
    <reaction evidence="10">
        <text>an S-substituted L-cysteinylglycine + H2O = an S-substituted L-cysteine + glycine</text>
        <dbReference type="Rhea" id="RHEA:60444"/>
        <dbReference type="ChEBI" id="CHEBI:15377"/>
        <dbReference type="ChEBI" id="CHEBI:57305"/>
        <dbReference type="ChEBI" id="CHEBI:58717"/>
        <dbReference type="ChEBI" id="CHEBI:143103"/>
        <dbReference type="EC" id="3.4.13.23"/>
    </reaction>
    <physiologicalReaction direction="left-to-right" evidence="10">
        <dbReference type="Rhea" id="RHEA:60445"/>
    </physiologicalReaction>
</comment>
<comment type="catalytic activity">
    <reaction evidence="18">
        <text>S-benzyl-L-cysteinylglycine + H2O = S-benzyl-L-cysteine + glycine</text>
        <dbReference type="Rhea" id="RHEA:62568"/>
        <dbReference type="ChEBI" id="CHEBI:15377"/>
        <dbReference type="ChEBI" id="CHEBI:57305"/>
        <dbReference type="ChEBI" id="CHEBI:145802"/>
        <dbReference type="ChEBI" id="CHEBI:145803"/>
    </reaction>
    <physiologicalReaction direction="left-to-right" evidence="18">
        <dbReference type="Rhea" id="RHEA:62569"/>
    </physiologicalReaction>
</comment>
<feature type="domain" description="Cytosol aminopeptidase" evidence="20">
    <location>
        <begin position="376"/>
        <end position="383"/>
    </location>
</feature>
<dbReference type="Pfam" id="PF00883">
    <property type="entry name" value="Peptidase_M17"/>
    <property type="match status" value="1"/>
</dbReference>
<proteinExistence type="inferred from homology"/>
<dbReference type="PRINTS" id="PR00481">
    <property type="entry name" value="LAMNOPPTDASE"/>
</dbReference>
<evidence type="ECO:0000256" key="6">
    <source>
        <dbReference type="ARBA" id="ARBA00014190"/>
    </source>
</evidence>
<evidence type="ECO:0000256" key="13">
    <source>
        <dbReference type="ARBA" id="ARBA00030930"/>
    </source>
</evidence>
<evidence type="ECO:0000259" key="20">
    <source>
        <dbReference type="PROSITE" id="PS00631"/>
    </source>
</evidence>
<dbReference type="PROSITE" id="PS00631">
    <property type="entry name" value="CYTOSOL_AP"/>
    <property type="match status" value="1"/>
</dbReference>
<evidence type="ECO:0000256" key="1">
    <source>
        <dbReference type="ARBA" id="ARBA00000135"/>
    </source>
</evidence>
<name>A0ABP0GB91_CLALP</name>
<evidence type="ECO:0000256" key="16">
    <source>
        <dbReference type="ARBA" id="ARBA00033172"/>
    </source>
</evidence>
<dbReference type="SUPFAM" id="SSF53187">
    <property type="entry name" value="Zn-dependent exopeptidases"/>
    <property type="match status" value="1"/>
</dbReference>
<gene>
    <name evidence="21" type="ORF">CVLEPA_LOCUS20573</name>
</gene>
<organism evidence="21 22">
    <name type="scientific">Clavelina lepadiformis</name>
    <name type="common">Light-bulb sea squirt</name>
    <name type="synonym">Ascidia lepadiformis</name>
    <dbReference type="NCBI Taxonomy" id="159417"/>
    <lineage>
        <taxon>Eukaryota</taxon>
        <taxon>Metazoa</taxon>
        <taxon>Chordata</taxon>
        <taxon>Tunicata</taxon>
        <taxon>Ascidiacea</taxon>
        <taxon>Aplousobranchia</taxon>
        <taxon>Clavelinidae</taxon>
        <taxon>Clavelina</taxon>
    </lineage>
</organism>
<evidence type="ECO:0000256" key="19">
    <source>
        <dbReference type="ARBA" id="ARBA00049107"/>
    </source>
</evidence>
<evidence type="ECO:0000256" key="18">
    <source>
        <dbReference type="ARBA" id="ARBA00047881"/>
    </source>
</evidence>
<dbReference type="EC" id="3.4.13.23" evidence="11"/>
<dbReference type="EC" id="3.4.11.5" evidence="5"/>
<dbReference type="Gene3D" id="3.40.220.10">
    <property type="entry name" value="Leucine Aminopeptidase, subunit E, domain 1"/>
    <property type="match status" value="1"/>
</dbReference>
<keyword evidence="7" id="KW-0031">Aminopeptidase</keyword>
<evidence type="ECO:0000256" key="11">
    <source>
        <dbReference type="ARBA" id="ARBA00023625"/>
    </source>
</evidence>
<evidence type="ECO:0000256" key="12">
    <source>
        <dbReference type="ARBA" id="ARBA00029605"/>
    </source>
</evidence>
<evidence type="ECO:0000256" key="8">
    <source>
        <dbReference type="ARBA" id="ARBA00022670"/>
    </source>
</evidence>
<evidence type="ECO:0000256" key="10">
    <source>
        <dbReference type="ARBA" id="ARBA00023511"/>
    </source>
</evidence>
<evidence type="ECO:0000313" key="21">
    <source>
        <dbReference type="EMBL" id="CAK8688572.1"/>
    </source>
</evidence>